<keyword evidence="10" id="KW-0433">Leucine-rich repeat</keyword>
<evidence type="ECO:0000256" key="16">
    <source>
        <dbReference type="ARBA" id="ARBA00067148"/>
    </source>
</evidence>
<feature type="compositionally biased region" description="Pro residues" evidence="21">
    <location>
        <begin position="1306"/>
        <end position="1316"/>
    </location>
</feature>
<keyword evidence="24" id="KW-1185">Reference proteome</keyword>
<dbReference type="SMART" id="SM00368">
    <property type="entry name" value="LRR_RI"/>
    <property type="match status" value="4"/>
</dbReference>
<feature type="compositionally biased region" description="Pro residues" evidence="21">
    <location>
        <begin position="988"/>
        <end position="997"/>
    </location>
</feature>
<feature type="domain" description="CARMIL C-terminal" evidence="22">
    <location>
        <begin position="810"/>
        <end position="1105"/>
    </location>
</feature>
<evidence type="ECO:0000256" key="1">
    <source>
        <dbReference type="ARBA" id="ARBA00004245"/>
    </source>
</evidence>
<dbReference type="Proteomes" id="UP000694857">
    <property type="component" value="Chromosome 19"/>
</dbReference>
<evidence type="ECO:0000313" key="25">
    <source>
        <dbReference type="RefSeq" id="XP_036690607.1"/>
    </source>
</evidence>
<evidence type="ECO:0000256" key="21">
    <source>
        <dbReference type="SAM" id="MobiDB-lite"/>
    </source>
</evidence>
<evidence type="ECO:0000256" key="19">
    <source>
        <dbReference type="ARBA" id="ARBA00077831"/>
    </source>
</evidence>
<feature type="compositionally biased region" description="Polar residues" evidence="21">
    <location>
        <begin position="1393"/>
        <end position="1403"/>
    </location>
</feature>
<dbReference type="GO" id="GO:0001726">
    <property type="term" value="C:ruffle"/>
    <property type="evidence" value="ECO:0007669"/>
    <property type="project" value="UniProtKB-SubCell"/>
</dbReference>
<feature type="compositionally biased region" description="Basic and acidic residues" evidence="21">
    <location>
        <begin position="1186"/>
        <end position="1198"/>
    </location>
</feature>
<dbReference type="Pfam" id="PF16000">
    <property type="entry name" value="CARMIL_C"/>
    <property type="match status" value="1"/>
</dbReference>
<evidence type="ECO:0000256" key="13">
    <source>
        <dbReference type="ARBA" id="ARBA00023212"/>
    </source>
</evidence>
<keyword evidence="9" id="KW-0597">Phosphoprotein</keyword>
<gene>
    <name evidence="25" type="primary">CARMIL2</name>
</gene>
<dbReference type="PANTHER" id="PTHR24112:SF32">
    <property type="entry name" value="CAPPING PROTEIN, ARP2_3 AND MYOSIN-I LINKER PROTEIN 2"/>
    <property type="match status" value="1"/>
</dbReference>
<sequence>MAQTPDGISCELRGEITRFLWPKEAELLLRTWLPEREGAEQGHVLALLRWRAYLLHTCLPLRVDCTFSYLEVQAMALQETPPQVIFELESLPELVLEFPGVAALEQLAQHIAAAIRKVFPCSTLGKLFRRPTPPSMLARLERSSPSEATSPSSPCGGFSETYEALCDYNGFPFREEIQWDVDTIYHRQGCRHFSLGDFSHLGSRDLALSVAALSYNLWFRCLSCVDMKLSLEVLEQILHMMSQSSHLEELVLETCGLRGDFVRRLAQALAGHTSSGLRELSLAGNVLDDRGVAALSRHLEHHPGALRRLTLAQTGLTPRGRRAEDGWGRWSWEVGQPDCEPPPPPPGMRALGRALASNAAFDSALTHLDLSGNPGALGASEDNGGLYSFLSRPNVLTFLNLAGTDTALDTLFASLSRGCCASLTHLDASRNVFSRTKSRAAPDALQLFLSRAATLRHLCLAGCKLPPDALRALLEGLALNTHMDDLHLDLSACELRSAGAQVIQDLVCDAGAVSSLDLADNGFGSDMVTLVLAIGRSRSLRHVALGRNFNVRCKETLDDVLHRIVQLMQDDDCPLQSLSVAESRLKLGASVLLRALGANPNLTALDISGNAMGDTGAKMLAKALRVNTRLRSVVWDRNHTSAVGLLDVAQALEQNRSLKAMPLPLNDVAQAQRSRPELTARAVYQIQACLLRNNRADHASTDCTSRSKPLGLGPDPSEQEVNELCQSVQEHVELLGCGAGPQGEAAVHQAEEAIQNANFSLSILPILHEAGSSPSHQWQLRQKLEGLLGQVGEVCRRDIQDFTQTTLDTTRSLCPQMLQGPRWREQLEGVLGGSRGLPELLPEYLLQDAFTRLRDMRLSVTGTLAESIVAQAVAGLSAARDRLVESLAQQATEAMPPVIRALDGGEPSPPGPGELEGLFFPEEKEKENEEEQKDDSPPQKWPESNRCLHLVPSTHSAAEEPEPEPELAAPGEDAEPQAGPSARGSPSPAAPGPPAGPLPRMDLPPAGQPLRHPTRARPRPRRQHHHRPPPGGPQVPPALPQEGNGLSARVDEGVEEFFSKRLIHQDRLWTPEEDPAAEGGTTPVPRTLRKKLGTLFAFKKPRSTRGSRPDLETSPGAAPRSRKTTLGDLLRPPARPGRGEEAGGAEGGTSSPDPTRRSRPRYTRESKAYSMILLPAEEEETTLGARPDKQQPLERGDTELAPTFEQRVQVMLQRIGVSRGSGSAEGKRKQSKDGEIKKAGSDGDIMDSSTEAPPISIKSRTHSVSADPSCRPGPGGQGPESATWKTLGQQLNAELRGRGWGQQDGPGPPSPCPSPSPRRASPSPDSLGLPEDSCLGSRNEERPLRLQRSPVLKRRPKLETPPSPSIGSGLGAEPLPPQSTEPSGPERSPSSPATDQRGSGPNP</sequence>
<evidence type="ECO:0000256" key="12">
    <source>
        <dbReference type="ARBA" id="ARBA00023136"/>
    </source>
</evidence>
<dbReference type="GO" id="GO:0015629">
    <property type="term" value="C:actin cytoskeleton"/>
    <property type="evidence" value="ECO:0007669"/>
    <property type="project" value="UniProtKB-ARBA"/>
</dbReference>
<keyword evidence="12" id="KW-0472">Membrane</keyword>
<dbReference type="GO" id="GO:0034315">
    <property type="term" value="P:regulation of Arp2/3 complex-mediated actin nucleation"/>
    <property type="evidence" value="ECO:0007669"/>
    <property type="project" value="TreeGrafter"/>
</dbReference>
<accession>A0A8B8W0M9</accession>
<dbReference type="GO" id="GO:0016477">
    <property type="term" value="P:cell migration"/>
    <property type="evidence" value="ECO:0007669"/>
    <property type="project" value="TreeGrafter"/>
</dbReference>
<reference evidence="25" key="1">
    <citation type="submission" date="2025-08" db="UniProtKB">
        <authorList>
            <consortium name="RefSeq"/>
        </authorList>
    </citation>
    <scope>IDENTIFICATION</scope>
    <source>
        <tissue evidence="25">Epidermis and Blubber</tissue>
    </source>
</reference>
<feature type="compositionally biased region" description="Low complexity" evidence="21">
    <location>
        <begin position="145"/>
        <end position="154"/>
    </location>
</feature>
<comment type="subcellular location">
    <subcellularLocation>
        <location evidence="2">Cell membrane</location>
        <topology evidence="2">Peripheral membrane protein</topology>
        <orientation evidence="2">Cytoplasmic side</orientation>
    </subcellularLocation>
    <subcellularLocation>
        <location evidence="4">Cell projection</location>
        <location evidence="4">Lamellipodium</location>
    </subcellularLocation>
    <subcellularLocation>
        <location evidence="3">Cell projection</location>
        <location evidence="3">Ruffle</location>
    </subcellularLocation>
    <subcellularLocation>
        <location evidence="1">Cytoplasm</location>
        <location evidence="1">Cytoskeleton</location>
    </subcellularLocation>
</comment>
<dbReference type="GO" id="GO:0005886">
    <property type="term" value="C:plasma membrane"/>
    <property type="evidence" value="ECO:0007669"/>
    <property type="project" value="UniProtKB-SubCell"/>
</dbReference>
<evidence type="ECO:0000256" key="9">
    <source>
        <dbReference type="ARBA" id="ARBA00022553"/>
    </source>
</evidence>
<dbReference type="InterPro" id="IPR051279">
    <property type="entry name" value="PP1-Reg/Actin-Interact_Protein"/>
</dbReference>
<evidence type="ECO:0000256" key="6">
    <source>
        <dbReference type="ARBA" id="ARBA00022475"/>
    </source>
</evidence>
<dbReference type="CTD" id="146206"/>
<dbReference type="FunFam" id="3.80.10.10:FF:000009">
    <property type="entry name" value="F-actin-uncapping protein LRRC16A isoform X1"/>
    <property type="match status" value="1"/>
</dbReference>
<feature type="region of interest" description="Disordered" evidence="21">
    <location>
        <begin position="895"/>
        <end position="1403"/>
    </location>
</feature>
<dbReference type="InterPro" id="IPR001611">
    <property type="entry name" value="Leu-rich_rpt"/>
</dbReference>
<evidence type="ECO:0000256" key="2">
    <source>
        <dbReference type="ARBA" id="ARBA00004413"/>
    </source>
</evidence>
<dbReference type="GO" id="GO:0030027">
    <property type="term" value="C:lamellipodium"/>
    <property type="evidence" value="ECO:0007669"/>
    <property type="project" value="UniProtKB-SubCell"/>
</dbReference>
<evidence type="ECO:0000256" key="10">
    <source>
        <dbReference type="ARBA" id="ARBA00022614"/>
    </source>
</evidence>
<dbReference type="FunFam" id="2.30.29.30:FF:000249">
    <property type="entry name" value="Capping protein regulator and myosin 1 linker 2"/>
    <property type="match status" value="1"/>
</dbReference>
<evidence type="ECO:0000259" key="22">
    <source>
        <dbReference type="Pfam" id="PF16000"/>
    </source>
</evidence>
<evidence type="ECO:0000256" key="17">
    <source>
        <dbReference type="ARBA" id="ARBA00076362"/>
    </source>
</evidence>
<feature type="compositionally biased region" description="Basic residues" evidence="21">
    <location>
        <begin position="1012"/>
        <end position="1028"/>
    </location>
</feature>
<organism evidence="24 25">
    <name type="scientific">Balaenoptera musculus</name>
    <name type="common">Blue whale</name>
    <dbReference type="NCBI Taxonomy" id="9771"/>
    <lineage>
        <taxon>Eukaryota</taxon>
        <taxon>Metazoa</taxon>
        <taxon>Chordata</taxon>
        <taxon>Craniata</taxon>
        <taxon>Vertebrata</taxon>
        <taxon>Euteleostomi</taxon>
        <taxon>Mammalia</taxon>
        <taxon>Eutheria</taxon>
        <taxon>Laurasiatheria</taxon>
        <taxon>Artiodactyla</taxon>
        <taxon>Whippomorpha</taxon>
        <taxon>Cetacea</taxon>
        <taxon>Mysticeti</taxon>
        <taxon>Balaenopteridae</taxon>
        <taxon>Balaenoptera</taxon>
    </lineage>
</organism>
<keyword evidence="13" id="KW-0206">Cytoskeleton</keyword>
<evidence type="ECO:0000256" key="20">
    <source>
        <dbReference type="ARBA" id="ARBA00083855"/>
    </source>
</evidence>
<dbReference type="RefSeq" id="XP_036690607.1">
    <property type="nucleotide sequence ID" value="XM_036834712.1"/>
</dbReference>
<dbReference type="InterPro" id="IPR032675">
    <property type="entry name" value="LRR_dom_sf"/>
</dbReference>
<feature type="compositionally biased region" description="Pro residues" evidence="21">
    <location>
        <begin position="1029"/>
        <end position="1039"/>
    </location>
</feature>
<evidence type="ECO:0000256" key="4">
    <source>
        <dbReference type="ARBA" id="ARBA00004510"/>
    </source>
</evidence>
<dbReference type="Gene3D" id="3.80.10.10">
    <property type="entry name" value="Ribonuclease Inhibitor"/>
    <property type="match status" value="1"/>
</dbReference>
<dbReference type="SUPFAM" id="SSF52047">
    <property type="entry name" value="RNI-like"/>
    <property type="match status" value="2"/>
</dbReference>
<dbReference type="InterPro" id="IPR011993">
    <property type="entry name" value="PH-like_dom_sf"/>
</dbReference>
<feature type="region of interest" description="Disordered" evidence="21">
    <location>
        <begin position="136"/>
        <end position="155"/>
    </location>
</feature>
<evidence type="ECO:0000259" key="23">
    <source>
        <dbReference type="Pfam" id="PF17888"/>
    </source>
</evidence>
<feature type="domain" description="CARMIL pleckstrin homology" evidence="23">
    <location>
        <begin position="40"/>
        <end position="120"/>
    </location>
</feature>
<feature type="compositionally biased region" description="Basic and acidic residues" evidence="21">
    <location>
        <begin position="1225"/>
        <end position="1241"/>
    </location>
</feature>
<evidence type="ECO:0000256" key="7">
    <source>
        <dbReference type="ARBA" id="ARBA00022481"/>
    </source>
</evidence>
<feature type="region of interest" description="Disordered" evidence="21">
    <location>
        <begin position="698"/>
        <end position="718"/>
    </location>
</feature>
<name>A0A8B8W0M9_BALMU</name>
<feature type="compositionally biased region" description="Basic and acidic residues" evidence="21">
    <location>
        <begin position="1049"/>
        <end position="1070"/>
    </location>
</feature>
<feature type="compositionally biased region" description="Polar residues" evidence="21">
    <location>
        <begin position="1283"/>
        <end position="1292"/>
    </location>
</feature>
<comment type="subunit">
    <text evidence="15">Forms homodimers. Interacts (via C-terminus) with heterodimeric capping protein (CP); the interaction inhibits CP activity and hence promotes actin polymerization at the barbed end of actin filaments.</text>
</comment>
<keyword evidence="6" id="KW-1003">Cell membrane</keyword>
<dbReference type="Pfam" id="PF13516">
    <property type="entry name" value="LRR_6"/>
    <property type="match status" value="2"/>
</dbReference>
<keyword evidence="14" id="KW-0966">Cell projection</keyword>
<dbReference type="GeneID" id="118885757"/>
<dbReference type="Pfam" id="PF17888">
    <property type="entry name" value="Carm_PH"/>
    <property type="match status" value="1"/>
</dbReference>
<evidence type="ECO:0000256" key="11">
    <source>
        <dbReference type="ARBA" id="ARBA00022737"/>
    </source>
</evidence>
<dbReference type="PANTHER" id="PTHR24112">
    <property type="entry name" value="LEUCINE-RICH REPEAT, ISOFORM F-RELATED"/>
    <property type="match status" value="1"/>
</dbReference>
<dbReference type="Gene3D" id="2.30.29.30">
    <property type="entry name" value="Pleckstrin-homology domain (PH domain)/Phosphotyrosine-binding domain (PTB)"/>
    <property type="match status" value="1"/>
</dbReference>
<proteinExistence type="inferred from homology"/>
<keyword evidence="7" id="KW-0488">Methylation</keyword>
<dbReference type="InterPro" id="IPR031943">
    <property type="entry name" value="CARMIL_C"/>
</dbReference>
<evidence type="ECO:0000256" key="5">
    <source>
        <dbReference type="ARBA" id="ARBA00007298"/>
    </source>
</evidence>
<evidence type="ECO:0000256" key="18">
    <source>
        <dbReference type="ARBA" id="ARBA00076446"/>
    </source>
</evidence>
<evidence type="ECO:0000313" key="24">
    <source>
        <dbReference type="Proteomes" id="UP000694857"/>
    </source>
</evidence>
<comment type="similarity">
    <text evidence="5">Belongs to the CARMIL family.</text>
</comment>
<evidence type="ECO:0000256" key="15">
    <source>
        <dbReference type="ARBA" id="ARBA00063113"/>
    </source>
</evidence>
<dbReference type="InterPro" id="IPR041245">
    <property type="entry name" value="CARMIL_PH"/>
</dbReference>
<protein>
    <recommendedName>
        <fullName evidence="16">Capping protein, Arp2/3 and myosin-I linker protein 2</fullName>
    </recommendedName>
    <alternativeName>
        <fullName evidence="19">Capping protein regulator and myosin 1 linker 2</fullName>
    </alternativeName>
    <alternativeName>
        <fullName evidence="17">F-actin-uncapping protein RLTPR</fullName>
    </alternativeName>
    <alternativeName>
        <fullName evidence="18">Leucine-rich repeat-containing protein 16C</fullName>
    </alternativeName>
    <alternativeName>
        <fullName evidence="20">RGD, leucine-rich repeat, tropomodulin and proline-rich-containing protein</fullName>
    </alternativeName>
</protein>
<keyword evidence="8" id="KW-0963">Cytoplasm</keyword>
<feature type="compositionally biased region" description="Low complexity" evidence="21">
    <location>
        <begin position="1317"/>
        <end position="1326"/>
    </location>
</feature>
<keyword evidence="11" id="KW-0677">Repeat</keyword>
<evidence type="ECO:0000256" key="8">
    <source>
        <dbReference type="ARBA" id="ARBA00022490"/>
    </source>
</evidence>
<evidence type="ECO:0000256" key="14">
    <source>
        <dbReference type="ARBA" id="ARBA00023273"/>
    </source>
</evidence>
<evidence type="ECO:0000256" key="3">
    <source>
        <dbReference type="ARBA" id="ARBA00004466"/>
    </source>
</evidence>
<dbReference type="GO" id="GO:0005737">
    <property type="term" value="C:cytoplasm"/>
    <property type="evidence" value="ECO:0007669"/>
    <property type="project" value="UniProtKB-ARBA"/>
</dbReference>
<feature type="compositionally biased region" description="Low complexity" evidence="21">
    <location>
        <begin position="1380"/>
        <end position="1392"/>
    </location>
</feature>
<feature type="compositionally biased region" description="Low complexity" evidence="21">
    <location>
        <begin position="966"/>
        <end position="987"/>
    </location>
</feature>